<organism evidence="4 5">
    <name type="scientific">Fibrobacter intestinalis</name>
    <dbReference type="NCBI Taxonomy" id="28122"/>
    <lineage>
        <taxon>Bacteria</taxon>
        <taxon>Pseudomonadati</taxon>
        <taxon>Fibrobacterota</taxon>
        <taxon>Fibrobacteria</taxon>
        <taxon>Fibrobacterales</taxon>
        <taxon>Fibrobacteraceae</taxon>
        <taxon>Fibrobacter</taxon>
    </lineage>
</organism>
<dbReference type="InterPro" id="IPR027417">
    <property type="entry name" value="P-loop_NTPase"/>
</dbReference>
<dbReference type="STRING" id="28122.SAMN02745108_01750"/>
<dbReference type="PANTHER" id="PTHR43581">
    <property type="entry name" value="ATP/GTP PHOSPHATASE"/>
    <property type="match status" value="1"/>
</dbReference>
<dbReference type="Proteomes" id="UP000190449">
    <property type="component" value="Unassembled WGS sequence"/>
</dbReference>
<evidence type="ECO:0000256" key="1">
    <source>
        <dbReference type="SAM" id="Coils"/>
    </source>
</evidence>
<feature type="coiled-coil region" evidence="1">
    <location>
        <begin position="375"/>
        <end position="409"/>
    </location>
</feature>
<evidence type="ECO:0000259" key="3">
    <source>
        <dbReference type="Pfam" id="PF13476"/>
    </source>
</evidence>
<name>A0A1T4NYT1_9BACT</name>
<dbReference type="InterPro" id="IPR038729">
    <property type="entry name" value="Rad50/SbcC_AAA"/>
</dbReference>
<keyword evidence="4" id="KW-0547">Nucleotide-binding</keyword>
<dbReference type="Gene3D" id="3.40.50.300">
    <property type="entry name" value="P-loop containing nucleotide triphosphate hydrolases"/>
    <property type="match status" value="1"/>
</dbReference>
<dbReference type="EMBL" id="FUWU01000029">
    <property type="protein sequence ID" value="SJZ84371.1"/>
    <property type="molecule type" value="Genomic_DNA"/>
</dbReference>
<dbReference type="InterPro" id="IPR051396">
    <property type="entry name" value="Bact_Antivir_Def_Nuclease"/>
</dbReference>
<dbReference type="AlphaFoldDB" id="A0A1T4NYT1"/>
<dbReference type="RefSeq" id="WP_078776636.1">
    <property type="nucleotide sequence ID" value="NZ_FUWU01000029.1"/>
</dbReference>
<protein>
    <submittedName>
        <fullName evidence="4">Predicted ATP-binding protein involved in virulence</fullName>
    </submittedName>
</protein>
<proteinExistence type="predicted"/>
<dbReference type="GO" id="GO:0016887">
    <property type="term" value="F:ATP hydrolysis activity"/>
    <property type="evidence" value="ECO:0007669"/>
    <property type="project" value="InterPro"/>
</dbReference>
<dbReference type="GO" id="GO:0005524">
    <property type="term" value="F:ATP binding"/>
    <property type="evidence" value="ECO:0007669"/>
    <property type="project" value="UniProtKB-KW"/>
</dbReference>
<evidence type="ECO:0000259" key="2">
    <source>
        <dbReference type="Pfam" id="PF13304"/>
    </source>
</evidence>
<keyword evidence="4" id="KW-0067">ATP-binding</keyword>
<keyword evidence="1" id="KW-0175">Coiled coil</keyword>
<dbReference type="InterPro" id="IPR003959">
    <property type="entry name" value="ATPase_AAA_core"/>
</dbReference>
<accession>A0A1T4NYT1</accession>
<sequence>MRLSKIEYFNFRGFEKKEFSLDNPVVLFVGDNAKGKTSALKGVALVLSSWNSAFPEINALKYSMDDVRKVAVRGGTEIPTFNPCSESYVKGSLTDEQEQDIDWLRRYGSHANSDDLKRKAKQFLKKIEENENVDLPYFGYYGTGRLWDVDKRITSKKEKVFFRDSRYKAYQDALDASSSDKILRKWIAKLSHAEFIERKKSSVLASVWACLKKIIPDVSNVDWNPKEDDIFFEFNNGKVIPLNNLSEGQRIVASLVMDLCIRFSLLNPHLNGNACERTTGVVLIDEIDLHLHPKWQKRIVPDLAELFPRIQFILTSHSPFIIQSLEGISGAKIINLDNEDGVEEYSRQNHRSVEDIAEHVMNVDMPQRSERYIAMKNAAKEYFDLQEKVSANEAELEEAKRVLEKFVAQYGTDNPAYAAFLESKAESAGVL</sequence>
<feature type="domain" description="Rad50/SbcC-type AAA" evidence="3">
    <location>
        <begin position="5"/>
        <end position="186"/>
    </location>
</feature>
<evidence type="ECO:0000313" key="4">
    <source>
        <dbReference type="EMBL" id="SJZ84371.1"/>
    </source>
</evidence>
<reference evidence="4 5" key="1">
    <citation type="submission" date="2017-02" db="EMBL/GenBank/DDBJ databases">
        <authorList>
            <person name="Peterson S.W."/>
        </authorList>
    </citation>
    <scope>NUCLEOTIDE SEQUENCE [LARGE SCALE GENOMIC DNA]</scope>
    <source>
        <strain evidence="4 5">ATCC 43854</strain>
    </source>
</reference>
<dbReference type="Pfam" id="PF13304">
    <property type="entry name" value="AAA_21"/>
    <property type="match status" value="1"/>
</dbReference>
<gene>
    <name evidence="4" type="ORF">SAMN02745108_01750</name>
</gene>
<evidence type="ECO:0000313" key="5">
    <source>
        <dbReference type="Proteomes" id="UP000190449"/>
    </source>
</evidence>
<dbReference type="SUPFAM" id="SSF52540">
    <property type="entry name" value="P-loop containing nucleoside triphosphate hydrolases"/>
    <property type="match status" value="1"/>
</dbReference>
<feature type="domain" description="ATPase AAA-type core" evidence="2">
    <location>
        <begin position="212"/>
        <end position="322"/>
    </location>
</feature>
<dbReference type="PANTHER" id="PTHR43581:SF2">
    <property type="entry name" value="EXCINUCLEASE ATPASE SUBUNIT"/>
    <property type="match status" value="1"/>
</dbReference>
<dbReference type="Pfam" id="PF13476">
    <property type="entry name" value="AAA_23"/>
    <property type="match status" value="1"/>
</dbReference>